<dbReference type="EMBL" id="WJNG01000005">
    <property type="protein sequence ID" value="MRH42372.1"/>
    <property type="molecule type" value="Genomic_DNA"/>
</dbReference>
<sequence length="75" mass="9013">MQPTYTKYYYPYVSPFDPCKPILKKSYPTPPQLYMGFQPPNLPQFNPKEALYHGTLWPSLYDEYNKKDYRGDEHD</sequence>
<dbReference type="OrthoDB" id="2376696at2"/>
<comment type="caution">
    <text evidence="1">The sequence shown here is derived from an EMBL/GenBank/DDBJ whole genome shotgun (WGS) entry which is preliminary data.</text>
</comment>
<dbReference type="Proteomes" id="UP000799092">
    <property type="component" value="Unassembled WGS sequence"/>
</dbReference>
<name>A0A6A8DMA6_9BACI</name>
<evidence type="ECO:0000313" key="2">
    <source>
        <dbReference type="Proteomes" id="UP000799092"/>
    </source>
</evidence>
<reference evidence="1" key="1">
    <citation type="submission" date="2019-11" db="EMBL/GenBank/DDBJ databases">
        <authorList>
            <person name="Li J."/>
        </authorList>
    </citation>
    <scope>NUCLEOTIDE SEQUENCE</scope>
    <source>
        <strain evidence="1">B6B</strain>
    </source>
</reference>
<organism evidence="1 2">
    <name type="scientific">Aquibacillus halophilus</name>
    <dbReference type="NCBI Taxonomy" id="930132"/>
    <lineage>
        <taxon>Bacteria</taxon>
        <taxon>Bacillati</taxon>
        <taxon>Bacillota</taxon>
        <taxon>Bacilli</taxon>
        <taxon>Bacillales</taxon>
        <taxon>Bacillaceae</taxon>
        <taxon>Aquibacillus</taxon>
    </lineage>
</organism>
<keyword evidence="2" id="KW-1185">Reference proteome</keyword>
<dbReference type="InterPro" id="IPR020256">
    <property type="entry name" value="Spore_coat_CotJA"/>
</dbReference>
<evidence type="ECO:0000313" key="1">
    <source>
        <dbReference type="EMBL" id="MRH42372.1"/>
    </source>
</evidence>
<proteinExistence type="predicted"/>
<dbReference type="AlphaFoldDB" id="A0A6A8DMA6"/>
<gene>
    <name evidence="1" type="ORF">GH741_06710</name>
</gene>
<dbReference type="RefSeq" id="WP_153736024.1">
    <property type="nucleotide sequence ID" value="NZ_WJNG01000005.1"/>
</dbReference>
<protein>
    <submittedName>
        <fullName evidence="1">Spore coat associated protein CotJA</fullName>
    </submittedName>
</protein>
<accession>A0A6A8DMA6</accession>
<dbReference type="Pfam" id="PF11007">
    <property type="entry name" value="CotJA"/>
    <property type="match status" value="1"/>
</dbReference>